<proteinExistence type="inferred from homology"/>
<dbReference type="Gene3D" id="3.60.21.40">
    <property type="entry name" value="GpdQ, catalytic alpha/beta sandwich domain"/>
    <property type="match status" value="1"/>
</dbReference>
<evidence type="ECO:0000313" key="6">
    <source>
        <dbReference type="EMBL" id="MDF1586487.1"/>
    </source>
</evidence>
<dbReference type="EMBL" id="JARGEQ010000084">
    <property type="protein sequence ID" value="MDF1586487.1"/>
    <property type="molecule type" value="Genomic_DNA"/>
</dbReference>
<dbReference type="SUPFAM" id="SSF56300">
    <property type="entry name" value="Metallo-dependent phosphatases"/>
    <property type="match status" value="1"/>
</dbReference>
<dbReference type="InterPro" id="IPR042283">
    <property type="entry name" value="GpdQ_catalytic"/>
</dbReference>
<accession>A0AAP3XRH3</accession>
<sequence>MLIAQITDLHVCPPGQLAFGVVDTAAALARTVDALLRLAPRPDLVLVTGDLAFDGQPAEYREIARQLGRLPMPVYAIPGNHDERGAWREVLGSRFSPAEHPTFIQYVVDLGPLRLVALDSIVPGSPAGELCQERLDWLETQLAQGAGKPALVMLHHPPTALGVRFMDATSCAGGERLKAVIERHPEVERVLCGHLHRPVTLRWAGTILSVAPGTAHQIPLEMREEGPAGYNLEPPAFHLHCLVEGSGLVTHQVYLQSFAGTFPFTPRG</sequence>
<evidence type="ECO:0000259" key="5">
    <source>
        <dbReference type="Pfam" id="PF00149"/>
    </source>
</evidence>
<comment type="caution">
    <text evidence="6">The sequence shown here is derived from an EMBL/GenBank/DDBJ whole genome shotgun (WGS) entry which is preliminary data.</text>
</comment>
<evidence type="ECO:0000256" key="1">
    <source>
        <dbReference type="ARBA" id="ARBA00022723"/>
    </source>
</evidence>
<dbReference type="InterPro" id="IPR050884">
    <property type="entry name" value="CNP_phosphodiesterase-III"/>
</dbReference>
<dbReference type="InterPro" id="IPR042281">
    <property type="entry name" value="GpdQ_beta-strand"/>
</dbReference>
<dbReference type="AlphaFoldDB" id="A0AAP3XRH3"/>
<keyword evidence="2" id="KW-0378">Hydrolase</keyword>
<keyword evidence="3" id="KW-0408">Iron</keyword>
<name>A0AAP3XRH3_9PROT</name>
<dbReference type="Gene3D" id="3.30.750.180">
    <property type="entry name" value="GpdQ, beta-strand dimerisation domain"/>
    <property type="match status" value="1"/>
</dbReference>
<dbReference type="InterPro" id="IPR029052">
    <property type="entry name" value="Metallo-depent_PP-like"/>
</dbReference>
<dbReference type="PANTHER" id="PTHR42988:SF2">
    <property type="entry name" value="CYCLIC NUCLEOTIDE PHOSPHODIESTERASE CBUA0032-RELATED"/>
    <property type="match status" value="1"/>
</dbReference>
<dbReference type="InterPro" id="IPR026575">
    <property type="entry name" value="GpdQ/CpdA-like"/>
</dbReference>
<dbReference type="PANTHER" id="PTHR42988">
    <property type="entry name" value="PHOSPHOHYDROLASE"/>
    <property type="match status" value="1"/>
</dbReference>
<gene>
    <name evidence="6" type="ORF">PZ740_08830</name>
</gene>
<evidence type="ECO:0000256" key="2">
    <source>
        <dbReference type="ARBA" id="ARBA00022801"/>
    </source>
</evidence>
<dbReference type="Pfam" id="PF00149">
    <property type="entry name" value="Metallophos"/>
    <property type="match status" value="1"/>
</dbReference>
<evidence type="ECO:0000313" key="7">
    <source>
        <dbReference type="Proteomes" id="UP001301140"/>
    </source>
</evidence>
<keyword evidence="1" id="KW-0479">Metal-binding</keyword>
<evidence type="ECO:0000256" key="4">
    <source>
        <dbReference type="ARBA" id="ARBA00025742"/>
    </source>
</evidence>
<keyword evidence="7" id="KW-1185">Reference proteome</keyword>
<dbReference type="Proteomes" id="UP001301140">
    <property type="component" value="Unassembled WGS sequence"/>
</dbReference>
<organism evidence="6 7">
    <name type="scientific">Marinimicrococcus flavescens</name>
    <dbReference type="NCBI Taxonomy" id="3031815"/>
    <lineage>
        <taxon>Bacteria</taxon>
        <taxon>Pseudomonadati</taxon>
        <taxon>Pseudomonadota</taxon>
        <taxon>Alphaproteobacteria</taxon>
        <taxon>Geminicoccales</taxon>
        <taxon>Geminicoccaceae</taxon>
        <taxon>Marinimicrococcus</taxon>
    </lineage>
</organism>
<dbReference type="InterPro" id="IPR004843">
    <property type="entry name" value="Calcineurin-like_PHP"/>
</dbReference>
<dbReference type="GO" id="GO:0046872">
    <property type="term" value="F:metal ion binding"/>
    <property type="evidence" value="ECO:0007669"/>
    <property type="project" value="UniProtKB-KW"/>
</dbReference>
<dbReference type="GO" id="GO:0004112">
    <property type="term" value="F:cyclic-nucleotide phosphodiesterase activity"/>
    <property type="evidence" value="ECO:0007669"/>
    <property type="project" value="InterPro"/>
</dbReference>
<dbReference type="CDD" id="cd07402">
    <property type="entry name" value="MPP_GpdQ"/>
    <property type="match status" value="1"/>
</dbReference>
<evidence type="ECO:0000256" key="3">
    <source>
        <dbReference type="ARBA" id="ARBA00023004"/>
    </source>
</evidence>
<dbReference type="RefSeq" id="WP_327788903.1">
    <property type="nucleotide sequence ID" value="NZ_JARGEQ010000084.1"/>
</dbReference>
<comment type="similarity">
    <text evidence="4">Belongs to the cyclic nucleotide phosphodiesterase class-III family.</text>
</comment>
<reference evidence="6 7" key="1">
    <citation type="submission" date="2023-03" db="EMBL/GenBank/DDBJ databases">
        <title>YIM 152171 draft genome.</title>
        <authorList>
            <person name="Yang Z."/>
        </authorList>
    </citation>
    <scope>NUCLEOTIDE SEQUENCE [LARGE SCALE GENOMIC DNA]</scope>
    <source>
        <strain evidence="6 7">YIM 152171</strain>
    </source>
</reference>
<feature type="domain" description="Calcineurin-like phosphoesterase" evidence="5">
    <location>
        <begin position="1"/>
        <end position="198"/>
    </location>
</feature>
<protein>
    <submittedName>
        <fullName evidence="6">Phosphodiesterase</fullName>
    </submittedName>
</protein>